<dbReference type="RefSeq" id="WP_128705992.1">
    <property type="nucleotide sequence ID" value="NZ_RLII01000009.1"/>
</dbReference>
<proteinExistence type="predicted"/>
<dbReference type="EMBL" id="RLII01000009">
    <property type="protein sequence ID" value="RXE59081.1"/>
    <property type="molecule type" value="Genomic_DNA"/>
</dbReference>
<accession>A0A4Q0I4B2</accession>
<sequence length="420" mass="46924">MSAKNAKITLRNRSFLVVLLVAVFVFSLTACKGEDVEVNNPTPTAEATDNGQASNDGNTDSGDPSTAVPNEETSPIPSNSGEDVKPAKKDIKVKALYLTGWTVGSDDRVQHYVDLAKNTEINAYVVDIKDDDGYVGYESNVPAVRELGAWMNKYNADKVLKAFHDNDIHVIGRLVCFKDPILSSKKPELAVKSVNGGSWRDNHNLTWLDPYNKDSWAYLIEIAKEAVEKGFDEIQFDYIRFPNDGSKKSMSFNTGGKEKYEAINEFLAYAREQMPGVVLSADVFGIILESPADTEDIGQYLETVVKDVDYISPMVYPSHYAVGQKVNGVQFMKPDLDPYGVVYQSLAKCKDRLAQVEGNKADVRAYIQDFTASWLGKGYYQSYGPKQVREQIQAVYDAGYEEWIFWDANNTYSEDAFLKE</sequence>
<name>A0A4Q0I4B2_9FIRM</name>
<protein>
    <submittedName>
        <fullName evidence="3">GTP-binding protein</fullName>
    </submittedName>
</protein>
<feature type="domain" description="DUF4015" evidence="2">
    <location>
        <begin position="95"/>
        <end position="412"/>
    </location>
</feature>
<comment type="caution">
    <text evidence="3">The sequence shown here is derived from an EMBL/GenBank/DDBJ whole genome shotgun (WGS) entry which is preliminary data.</text>
</comment>
<keyword evidence="4" id="KW-1185">Reference proteome</keyword>
<dbReference type="AlphaFoldDB" id="A0A4Q0I4B2"/>
<feature type="compositionally biased region" description="Polar residues" evidence="1">
    <location>
        <begin position="39"/>
        <end position="81"/>
    </location>
</feature>
<gene>
    <name evidence="3" type="ORF">EFD62_08945</name>
</gene>
<reference evidence="4" key="1">
    <citation type="submission" date="2018-11" db="EMBL/GenBank/DDBJ databases">
        <title>Genome sequencing of a novel mesophilic and cellulolytic organism within the genus Hungateiclostridium.</title>
        <authorList>
            <person name="Rettenmaier R."/>
            <person name="Liebl W."/>
            <person name="Zverlov V."/>
        </authorList>
    </citation>
    <scope>NUCLEOTIDE SEQUENCE [LARGE SCALE GENOMIC DNA]</scope>
    <source>
        <strain evidence="4">N2K1</strain>
    </source>
</reference>
<dbReference type="OrthoDB" id="9774125at2"/>
<dbReference type="PROSITE" id="PS51257">
    <property type="entry name" value="PROKAR_LIPOPROTEIN"/>
    <property type="match status" value="1"/>
</dbReference>
<feature type="region of interest" description="Disordered" evidence="1">
    <location>
        <begin position="35"/>
        <end position="86"/>
    </location>
</feature>
<organism evidence="3 4">
    <name type="scientific">Acetivibrio mesophilus</name>
    <dbReference type="NCBI Taxonomy" id="2487273"/>
    <lineage>
        <taxon>Bacteria</taxon>
        <taxon>Bacillati</taxon>
        <taxon>Bacillota</taxon>
        <taxon>Clostridia</taxon>
        <taxon>Eubacteriales</taxon>
        <taxon>Oscillospiraceae</taxon>
        <taxon>Acetivibrio</taxon>
    </lineage>
</organism>
<evidence type="ECO:0000313" key="4">
    <source>
        <dbReference type="Proteomes" id="UP000289166"/>
    </source>
</evidence>
<evidence type="ECO:0000259" key="2">
    <source>
        <dbReference type="Pfam" id="PF13200"/>
    </source>
</evidence>
<dbReference type="Proteomes" id="UP000289166">
    <property type="component" value="Unassembled WGS sequence"/>
</dbReference>
<dbReference type="InterPro" id="IPR025275">
    <property type="entry name" value="DUF4015"/>
</dbReference>
<dbReference type="InterPro" id="IPR017853">
    <property type="entry name" value="GH"/>
</dbReference>
<dbReference type="Gene3D" id="3.20.20.80">
    <property type="entry name" value="Glycosidases"/>
    <property type="match status" value="1"/>
</dbReference>
<evidence type="ECO:0000313" key="3">
    <source>
        <dbReference type="EMBL" id="RXE59081.1"/>
    </source>
</evidence>
<dbReference type="Pfam" id="PF13200">
    <property type="entry name" value="DUF4015"/>
    <property type="match status" value="1"/>
</dbReference>
<evidence type="ECO:0000256" key="1">
    <source>
        <dbReference type="SAM" id="MobiDB-lite"/>
    </source>
</evidence>
<dbReference type="SUPFAM" id="SSF51445">
    <property type="entry name" value="(Trans)glycosidases"/>
    <property type="match status" value="1"/>
</dbReference>